<organism evidence="1">
    <name type="scientific">uncultured Caudovirales phage</name>
    <dbReference type="NCBI Taxonomy" id="2100421"/>
    <lineage>
        <taxon>Viruses</taxon>
        <taxon>Duplodnaviria</taxon>
        <taxon>Heunggongvirae</taxon>
        <taxon>Uroviricota</taxon>
        <taxon>Caudoviricetes</taxon>
        <taxon>Peduoviridae</taxon>
        <taxon>Maltschvirus</taxon>
        <taxon>Maltschvirus maltsch</taxon>
    </lineage>
</organism>
<dbReference type="EMBL" id="LR798451">
    <property type="protein sequence ID" value="CAB5238362.1"/>
    <property type="molecule type" value="Genomic_DNA"/>
</dbReference>
<sequence>MTKKTLEDHKKVLSFETNEVFDAVMAFLDESINSEVDRAVSYAIEGEKRIHACGRAEALKDYKDLLLIQNEEARKGKYGA</sequence>
<reference evidence="1" key="1">
    <citation type="submission" date="2020-05" db="EMBL/GenBank/DDBJ databases">
        <authorList>
            <person name="Chiriac C."/>
            <person name="Salcher M."/>
            <person name="Ghai R."/>
            <person name="Kavagutti S V."/>
        </authorList>
    </citation>
    <scope>NUCLEOTIDE SEQUENCE</scope>
</reference>
<name>A0A6J7XKZ0_9CAUD</name>
<proteinExistence type="predicted"/>
<accession>A0A6J7XKZ0</accession>
<protein>
    <submittedName>
        <fullName evidence="1">Uncharacterized protein</fullName>
    </submittedName>
</protein>
<gene>
    <name evidence="1" type="ORF">UFOVP144_48</name>
</gene>
<evidence type="ECO:0000313" key="1">
    <source>
        <dbReference type="EMBL" id="CAB5238362.1"/>
    </source>
</evidence>